<feature type="compositionally biased region" description="Low complexity" evidence="3">
    <location>
        <begin position="286"/>
        <end position="310"/>
    </location>
</feature>
<feature type="domain" description="RRM" evidence="4">
    <location>
        <begin position="401"/>
        <end position="479"/>
    </location>
</feature>
<dbReference type="GO" id="GO:0003729">
    <property type="term" value="F:mRNA binding"/>
    <property type="evidence" value="ECO:0007669"/>
    <property type="project" value="TreeGrafter"/>
</dbReference>
<feature type="compositionally biased region" description="Low complexity" evidence="3">
    <location>
        <begin position="212"/>
        <end position="239"/>
    </location>
</feature>
<dbReference type="SMART" id="SM00360">
    <property type="entry name" value="RRM"/>
    <property type="match status" value="1"/>
</dbReference>
<dbReference type="SUPFAM" id="SSF54427">
    <property type="entry name" value="NTF2-like"/>
    <property type="match status" value="1"/>
</dbReference>
<feature type="compositionally biased region" description="Polar residues" evidence="3">
    <location>
        <begin position="366"/>
        <end position="375"/>
    </location>
</feature>
<dbReference type="PANTHER" id="PTHR10693:SF20">
    <property type="entry name" value="AT27578P"/>
    <property type="match status" value="1"/>
</dbReference>
<dbReference type="Pfam" id="PF00076">
    <property type="entry name" value="RRM_1"/>
    <property type="match status" value="1"/>
</dbReference>
<feature type="compositionally biased region" description="Gly residues" evidence="3">
    <location>
        <begin position="517"/>
        <end position="526"/>
    </location>
</feature>
<keyword evidence="7" id="KW-1185">Reference proteome</keyword>
<dbReference type="CDD" id="cd00590">
    <property type="entry name" value="RRM_SF"/>
    <property type="match status" value="1"/>
</dbReference>
<evidence type="ECO:0008006" key="8">
    <source>
        <dbReference type="Google" id="ProtNLM"/>
    </source>
</evidence>
<evidence type="ECO:0000259" key="4">
    <source>
        <dbReference type="PROSITE" id="PS50102"/>
    </source>
</evidence>
<proteinExistence type="predicted"/>
<dbReference type="GeneID" id="70239674"/>
<accession>A0AAD4Q2V9</accession>
<organism evidence="6 7">
    <name type="scientific">Talaromyces proteolyticus</name>
    <dbReference type="NCBI Taxonomy" id="1131652"/>
    <lineage>
        <taxon>Eukaryota</taxon>
        <taxon>Fungi</taxon>
        <taxon>Dikarya</taxon>
        <taxon>Ascomycota</taxon>
        <taxon>Pezizomycotina</taxon>
        <taxon>Eurotiomycetes</taxon>
        <taxon>Eurotiomycetidae</taxon>
        <taxon>Eurotiales</taxon>
        <taxon>Trichocomaceae</taxon>
        <taxon>Talaromyces</taxon>
        <taxon>Talaromyces sect. Bacilispori</taxon>
    </lineage>
</organism>
<dbReference type="EMBL" id="JAJTJA010000004">
    <property type="protein sequence ID" value="KAH8700748.1"/>
    <property type="molecule type" value="Genomic_DNA"/>
</dbReference>
<evidence type="ECO:0000259" key="5">
    <source>
        <dbReference type="PROSITE" id="PS50177"/>
    </source>
</evidence>
<name>A0AAD4Q2V9_9EURO</name>
<dbReference type="PANTHER" id="PTHR10693">
    <property type="entry name" value="RAS GTPASE-ACTIVATING PROTEIN-BINDING PROTEIN"/>
    <property type="match status" value="1"/>
</dbReference>
<feature type="domain" description="NTF2" evidence="5">
    <location>
        <begin position="63"/>
        <end position="178"/>
    </location>
</feature>
<dbReference type="AlphaFoldDB" id="A0AAD4Q2V9"/>
<dbReference type="InterPro" id="IPR012677">
    <property type="entry name" value="Nucleotide-bd_a/b_plait_sf"/>
</dbReference>
<dbReference type="InterPro" id="IPR018222">
    <property type="entry name" value="Nuclear_transport_factor_2_euk"/>
</dbReference>
<dbReference type="CDD" id="cd00780">
    <property type="entry name" value="NTF2"/>
    <property type="match status" value="1"/>
</dbReference>
<dbReference type="InterPro" id="IPR000504">
    <property type="entry name" value="RRM_dom"/>
</dbReference>
<dbReference type="GO" id="GO:0016579">
    <property type="term" value="P:protein deubiquitination"/>
    <property type="evidence" value="ECO:0007669"/>
    <property type="project" value="TreeGrafter"/>
</dbReference>
<evidence type="ECO:0000313" key="6">
    <source>
        <dbReference type="EMBL" id="KAH8700748.1"/>
    </source>
</evidence>
<feature type="region of interest" description="Disordered" evidence="3">
    <location>
        <begin position="342"/>
        <end position="402"/>
    </location>
</feature>
<evidence type="ECO:0000313" key="7">
    <source>
        <dbReference type="Proteomes" id="UP001201262"/>
    </source>
</evidence>
<keyword evidence="1 2" id="KW-0694">RNA-binding</keyword>
<dbReference type="PROSITE" id="PS50177">
    <property type="entry name" value="NTF2_DOMAIN"/>
    <property type="match status" value="1"/>
</dbReference>
<dbReference type="Gene3D" id="3.10.450.50">
    <property type="match status" value="1"/>
</dbReference>
<dbReference type="Pfam" id="PF02136">
    <property type="entry name" value="NTF2"/>
    <property type="match status" value="1"/>
</dbReference>
<dbReference type="InterPro" id="IPR035979">
    <property type="entry name" value="RBD_domain_sf"/>
</dbReference>
<dbReference type="RefSeq" id="XP_046074454.1">
    <property type="nucleotide sequence ID" value="XM_046209387.1"/>
</dbReference>
<dbReference type="SUPFAM" id="SSF54928">
    <property type="entry name" value="RNA-binding domain, RBD"/>
    <property type="match status" value="1"/>
</dbReference>
<dbReference type="FunFam" id="3.10.450.50:FF:000003">
    <property type="entry name" value="Nuclear transport factor 2 family protein"/>
    <property type="match status" value="1"/>
</dbReference>
<feature type="compositionally biased region" description="Low complexity" evidence="3">
    <location>
        <begin position="342"/>
        <end position="365"/>
    </location>
</feature>
<dbReference type="Gene3D" id="3.30.70.330">
    <property type="match status" value="1"/>
</dbReference>
<reference evidence="6" key="1">
    <citation type="submission" date="2021-12" db="EMBL/GenBank/DDBJ databases">
        <title>Convergent genome expansion in fungi linked to evolution of root-endophyte symbiosis.</title>
        <authorList>
            <consortium name="DOE Joint Genome Institute"/>
            <person name="Ke Y.-H."/>
            <person name="Bonito G."/>
            <person name="Liao H.-L."/>
            <person name="Looney B."/>
            <person name="Rojas-Flechas A."/>
            <person name="Nash J."/>
            <person name="Hameed K."/>
            <person name="Schadt C."/>
            <person name="Martin F."/>
            <person name="Crous P.W."/>
            <person name="Miettinen O."/>
            <person name="Magnuson J.K."/>
            <person name="Labbe J."/>
            <person name="Jacobson D."/>
            <person name="Doktycz M.J."/>
            <person name="Veneault-Fourrey C."/>
            <person name="Kuo A."/>
            <person name="Mondo S."/>
            <person name="Calhoun S."/>
            <person name="Riley R."/>
            <person name="Ohm R."/>
            <person name="LaButti K."/>
            <person name="Andreopoulos B."/>
            <person name="Pangilinan J."/>
            <person name="Nolan M."/>
            <person name="Tritt A."/>
            <person name="Clum A."/>
            <person name="Lipzen A."/>
            <person name="Daum C."/>
            <person name="Barry K."/>
            <person name="Grigoriev I.V."/>
            <person name="Vilgalys R."/>
        </authorList>
    </citation>
    <scope>NUCLEOTIDE SEQUENCE</scope>
    <source>
        <strain evidence="6">PMI_201</strain>
    </source>
</reference>
<sequence>MMADTTQAPINGTYATPHPYPDSYVSHAAVNPVGNSYHPAPTGTPSNGPSLQEGKNEIPKDEVGWYFVEQYYTTMSRNPEKLPLFYSRHSHFVFGTEAESVPVAVGQKAINEKIKALDFHDCKVRVLNVDSQASFENILVAVIGEISNRSEPSRKFTQTFVLAEQPNGYYVLNDIFRYLADDEEEFVSGETAQAEPEEAAELQDTSVSHPGVAPEPEPAVAAPANVEESVAETVTSTTDSEVEKSEAASVNGIATPEKPAVPVTPAVPVVPTEPEVPKAEKPQPTPAASAPKEAAAAAKKEPAVPAKSVPKTWASIASANKRASAAAAIAAASTAQAKTAAPSPSVAPALPAQNAQPQPEQPAVAESSTASQESSIDGAGWQTAGHEHNKKQARSGDEHKHPAYIKNVNEKVDAALLKTVLSRFGKLTHFDVNRARNCAFVDFADQASYNAAVAANPHQIGTEQITVEERRIRAGNASSNGFPASRGGANRGRSDGRAGSQGRGGNFQRDQARGGFASRGGRGGNVNKGRSQPQAA</sequence>
<gene>
    <name evidence="6" type="ORF">BGW36DRAFT_135153</name>
</gene>
<dbReference type="GO" id="GO:0034517">
    <property type="term" value="P:ribophagy"/>
    <property type="evidence" value="ECO:0007669"/>
    <property type="project" value="TreeGrafter"/>
</dbReference>
<dbReference type="Proteomes" id="UP001201262">
    <property type="component" value="Unassembled WGS sequence"/>
</dbReference>
<dbReference type="InterPro" id="IPR002075">
    <property type="entry name" value="NTF2_dom"/>
</dbReference>
<protein>
    <recommendedName>
        <fullName evidence="8">NTF2 domain-containing protein</fullName>
    </recommendedName>
</protein>
<dbReference type="InterPro" id="IPR039539">
    <property type="entry name" value="Ras_GTPase_bind_prot"/>
</dbReference>
<feature type="compositionally biased region" description="Low complexity" evidence="3">
    <location>
        <begin position="254"/>
        <end position="273"/>
    </location>
</feature>
<comment type="caution">
    <text evidence="6">The sequence shown here is derived from an EMBL/GenBank/DDBJ whole genome shotgun (WGS) entry which is preliminary data.</text>
</comment>
<evidence type="ECO:0000256" key="1">
    <source>
        <dbReference type="ARBA" id="ARBA00022884"/>
    </source>
</evidence>
<feature type="region of interest" description="Disordered" evidence="3">
    <location>
        <begin position="187"/>
        <end position="310"/>
    </location>
</feature>
<feature type="region of interest" description="Disordered" evidence="3">
    <location>
        <begin position="31"/>
        <end position="56"/>
    </location>
</feature>
<dbReference type="GO" id="GO:1990904">
    <property type="term" value="C:ribonucleoprotein complex"/>
    <property type="evidence" value="ECO:0007669"/>
    <property type="project" value="TreeGrafter"/>
</dbReference>
<dbReference type="PROSITE" id="PS50102">
    <property type="entry name" value="RRM"/>
    <property type="match status" value="1"/>
</dbReference>
<feature type="region of interest" description="Disordered" evidence="3">
    <location>
        <begin position="475"/>
        <end position="536"/>
    </location>
</feature>
<evidence type="ECO:0000256" key="3">
    <source>
        <dbReference type="SAM" id="MobiDB-lite"/>
    </source>
</evidence>
<evidence type="ECO:0000256" key="2">
    <source>
        <dbReference type="PROSITE-ProRule" id="PRU00176"/>
    </source>
</evidence>
<dbReference type="InterPro" id="IPR032710">
    <property type="entry name" value="NTF2-like_dom_sf"/>
</dbReference>
<dbReference type="GO" id="GO:1990861">
    <property type="term" value="C:Ubp3-Bre5 deubiquitination complex"/>
    <property type="evidence" value="ECO:0007669"/>
    <property type="project" value="TreeGrafter"/>
</dbReference>
<dbReference type="GO" id="GO:0005829">
    <property type="term" value="C:cytosol"/>
    <property type="evidence" value="ECO:0007669"/>
    <property type="project" value="TreeGrafter"/>
</dbReference>